<evidence type="ECO:0000313" key="6">
    <source>
        <dbReference type="Proteomes" id="UP001066276"/>
    </source>
</evidence>
<keyword evidence="6" id="KW-1185">Reference proteome</keyword>
<name>A0AAV7MWU0_PLEWA</name>
<dbReference type="PANTHER" id="PTHR11783">
    <property type="entry name" value="SULFOTRANSFERASE SULT"/>
    <property type="match status" value="1"/>
</dbReference>
<sequence length="311" mass="35980">MEGEHQNQETDQKQQFDSISRLAATKTPEELVFLYKGIQYPSLLCSPETFEALEKVFQPRPDDAMIISYPKCGFNWVFQLLTSMAPMVNKNVEGHIDKVIPLLEFGKPEKFKVMEESPAPRMYGTHLYYGDIPQSFFQNNTKMLVIFRNPKDTAVSFFHFYNKNPLIPSFKSWDEFFTRFMSGEVMWGSYFKYAVTWNKHMDNPNVMVVTYEELKADLAAGIKKIAEFLKYTLTEEQVQSIAEGGTFGAMQEKYKTKNASFGQVLFRKGEVGDWKNLFTEAQSREMDAKFEECLAGTALGKKLNYNVYCKY</sequence>
<evidence type="ECO:0000256" key="1">
    <source>
        <dbReference type="ARBA" id="ARBA00005771"/>
    </source>
</evidence>
<evidence type="ECO:0000256" key="2">
    <source>
        <dbReference type="ARBA" id="ARBA00022679"/>
    </source>
</evidence>
<dbReference type="Pfam" id="PF00685">
    <property type="entry name" value="Sulfotransfer_1"/>
    <property type="match status" value="1"/>
</dbReference>
<dbReference type="GO" id="GO:0008146">
    <property type="term" value="F:sulfotransferase activity"/>
    <property type="evidence" value="ECO:0007669"/>
    <property type="project" value="InterPro"/>
</dbReference>
<feature type="domain" description="Sulfotransferase" evidence="4">
    <location>
        <begin position="61"/>
        <end position="297"/>
    </location>
</feature>
<reference evidence="5" key="1">
    <citation type="journal article" date="2022" name="bioRxiv">
        <title>Sequencing and chromosome-scale assembly of the giantPleurodeles waltlgenome.</title>
        <authorList>
            <person name="Brown T."/>
            <person name="Elewa A."/>
            <person name="Iarovenko S."/>
            <person name="Subramanian E."/>
            <person name="Araus A.J."/>
            <person name="Petzold A."/>
            <person name="Susuki M."/>
            <person name="Suzuki K.-i.T."/>
            <person name="Hayashi T."/>
            <person name="Toyoda A."/>
            <person name="Oliveira C."/>
            <person name="Osipova E."/>
            <person name="Leigh N.D."/>
            <person name="Simon A."/>
            <person name="Yun M.H."/>
        </authorList>
    </citation>
    <scope>NUCLEOTIDE SEQUENCE</scope>
    <source>
        <strain evidence="5">20211129_DDA</strain>
        <tissue evidence="5">Liver</tissue>
    </source>
</reference>
<dbReference type="EC" id="2.8.2.-" evidence="3"/>
<gene>
    <name evidence="5" type="ORF">NDU88_003859</name>
</gene>
<evidence type="ECO:0000313" key="5">
    <source>
        <dbReference type="EMBL" id="KAJ1106458.1"/>
    </source>
</evidence>
<protein>
    <recommendedName>
        <fullName evidence="3">Sulfotransferase</fullName>
        <ecNumber evidence="3">2.8.2.-</ecNumber>
    </recommendedName>
</protein>
<dbReference type="InterPro" id="IPR000863">
    <property type="entry name" value="Sulfotransferase_dom"/>
</dbReference>
<keyword evidence="2 3" id="KW-0808">Transferase</keyword>
<dbReference type="InterPro" id="IPR027417">
    <property type="entry name" value="P-loop_NTPase"/>
</dbReference>
<comment type="caution">
    <text evidence="5">The sequence shown here is derived from an EMBL/GenBank/DDBJ whole genome shotgun (WGS) entry which is preliminary data.</text>
</comment>
<dbReference type="SUPFAM" id="SSF52540">
    <property type="entry name" value="P-loop containing nucleoside triphosphate hydrolases"/>
    <property type="match status" value="1"/>
</dbReference>
<proteinExistence type="inferred from homology"/>
<evidence type="ECO:0000259" key="4">
    <source>
        <dbReference type="Pfam" id="PF00685"/>
    </source>
</evidence>
<dbReference type="Proteomes" id="UP001066276">
    <property type="component" value="Chromosome 9"/>
</dbReference>
<comment type="similarity">
    <text evidence="1 3">Belongs to the sulfotransferase 1 family.</text>
</comment>
<dbReference type="EMBL" id="JANPWB010000013">
    <property type="protein sequence ID" value="KAJ1106458.1"/>
    <property type="molecule type" value="Genomic_DNA"/>
</dbReference>
<dbReference type="Gene3D" id="3.40.50.300">
    <property type="entry name" value="P-loop containing nucleotide triphosphate hydrolases"/>
    <property type="match status" value="1"/>
</dbReference>
<organism evidence="5 6">
    <name type="scientific">Pleurodeles waltl</name>
    <name type="common">Iberian ribbed newt</name>
    <dbReference type="NCBI Taxonomy" id="8319"/>
    <lineage>
        <taxon>Eukaryota</taxon>
        <taxon>Metazoa</taxon>
        <taxon>Chordata</taxon>
        <taxon>Craniata</taxon>
        <taxon>Vertebrata</taxon>
        <taxon>Euteleostomi</taxon>
        <taxon>Amphibia</taxon>
        <taxon>Batrachia</taxon>
        <taxon>Caudata</taxon>
        <taxon>Salamandroidea</taxon>
        <taxon>Salamandridae</taxon>
        <taxon>Pleurodelinae</taxon>
        <taxon>Pleurodeles</taxon>
    </lineage>
</organism>
<accession>A0AAV7MWU0</accession>
<evidence type="ECO:0000256" key="3">
    <source>
        <dbReference type="RuleBase" id="RU361155"/>
    </source>
</evidence>
<dbReference type="AlphaFoldDB" id="A0AAV7MWU0"/>